<dbReference type="Proteomes" id="UP000236544">
    <property type="component" value="Unassembled WGS sequence"/>
</dbReference>
<name>A0A0P1KU00_9SACH</name>
<dbReference type="Gene3D" id="3.30.420.10">
    <property type="entry name" value="Ribonuclease H-like superfamily/Ribonuclease H"/>
    <property type="match status" value="1"/>
</dbReference>
<evidence type="ECO:0000259" key="11">
    <source>
        <dbReference type="PROSITE" id="PS50879"/>
    </source>
</evidence>
<organism evidence="12 13">
    <name type="scientific">Lachancea quebecensis</name>
    <dbReference type="NCBI Taxonomy" id="1654605"/>
    <lineage>
        <taxon>Eukaryota</taxon>
        <taxon>Fungi</taxon>
        <taxon>Dikarya</taxon>
        <taxon>Ascomycota</taxon>
        <taxon>Saccharomycotina</taxon>
        <taxon>Saccharomycetes</taxon>
        <taxon>Saccharomycetales</taxon>
        <taxon>Saccharomycetaceae</taxon>
        <taxon>Lachancea</taxon>
    </lineage>
</organism>
<comment type="catalytic activity">
    <reaction evidence="1">
        <text>Endonucleolytic cleavage to 5'-phosphomonoester.</text>
        <dbReference type="EC" id="3.1.26.4"/>
    </reaction>
</comment>
<keyword evidence="13" id="KW-1185">Reference proteome</keyword>
<evidence type="ECO:0000256" key="3">
    <source>
        <dbReference type="ARBA" id="ARBA00005300"/>
    </source>
</evidence>
<dbReference type="EC" id="3.1.26.4" evidence="4"/>
<dbReference type="EMBL" id="LN890547">
    <property type="protein sequence ID" value="CUS23543.1"/>
    <property type="molecule type" value="Genomic_DNA"/>
</dbReference>
<dbReference type="PANTHER" id="PTHR10642">
    <property type="entry name" value="RIBONUCLEASE H1"/>
    <property type="match status" value="1"/>
</dbReference>
<feature type="compositionally biased region" description="Polar residues" evidence="10">
    <location>
        <begin position="99"/>
        <end position="127"/>
    </location>
</feature>
<proteinExistence type="inferred from homology"/>
<keyword evidence="9" id="KW-0460">Magnesium</keyword>
<dbReference type="InterPro" id="IPR037056">
    <property type="entry name" value="RNase_H1_N_sf"/>
</dbReference>
<comment type="cofactor">
    <cofactor evidence="2">
        <name>Mg(2+)</name>
        <dbReference type="ChEBI" id="CHEBI:18420"/>
    </cofactor>
</comment>
<dbReference type="AlphaFoldDB" id="A0A0P1KU00"/>
<dbReference type="SUPFAM" id="SSF55658">
    <property type="entry name" value="L9 N-domain-like"/>
    <property type="match status" value="2"/>
</dbReference>
<evidence type="ECO:0000256" key="8">
    <source>
        <dbReference type="ARBA" id="ARBA00022801"/>
    </source>
</evidence>
<dbReference type="InterPro" id="IPR050092">
    <property type="entry name" value="RNase_H"/>
</dbReference>
<evidence type="ECO:0000256" key="9">
    <source>
        <dbReference type="ARBA" id="ARBA00022842"/>
    </source>
</evidence>
<dbReference type="GO" id="GO:0000287">
    <property type="term" value="F:magnesium ion binding"/>
    <property type="evidence" value="ECO:0007669"/>
    <property type="project" value="InterPro"/>
</dbReference>
<evidence type="ECO:0000313" key="12">
    <source>
        <dbReference type="EMBL" id="CUS23543.1"/>
    </source>
</evidence>
<dbReference type="OrthoDB" id="407198at2759"/>
<evidence type="ECO:0000256" key="7">
    <source>
        <dbReference type="ARBA" id="ARBA00022759"/>
    </source>
</evidence>
<dbReference type="InterPro" id="IPR036397">
    <property type="entry name" value="RNaseH_sf"/>
</dbReference>
<gene>
    <name evidence="12" type="ORF">LAQU0_S10e02828g</name>
</gene>
<dbReference type="GO" id="GO:0043137">
    <property type="term" value="P:DNA replication, removal of RNA primer"/>
    <property type="evidence" value="ECO:0007669"/>
    <property type="project" value="TreeGrafter"/>
</dbReference>
<evidence type="ECO:0000256" key="10">
    <source>
        <dbReference type="SAM" id="MobiDB-lite"/>
    </source>
</evidence>
<evidence type="ECO:0000256" key="6">
    <source>
        <dbReference type="ARBA" id="ARBA00022723"/>
    </source>
</evidence>
<accession>A0A0P1KU00</accession>
<keyword evidence="5" id="KW-0540">Nuclease</keyword>
<dbReference type="InterPro" id="IPR017067">
    <property type="entry name" value="RNase_H1_euk"/>
</dbReference>
<dbReference type="PANTHER" id="PTHR10642:SF26">
    <property type="entry name" value="RIBONUCLEASE H1"/>
    <property type="match status" value="1"/>
</dbReference>
<protein>
    <recommendedName>
        <fullName evidence="4">ribonuclease H</fullName>
        <ecNumber evidence="4">3.1.26.4</ecNumber>
    </recommendedName>
</protein>
<evidence type="ECO:0000256" key="2">
    <source>
        <dbReference type="ARBA" id="ARBA00001946"/>
    </source>
</evidence>
<keyword evidence="6" id="KW-0479">Metal-binding</keyword>
<sequence length="381" mass="42601">MAKSSFYAVRNGRSTGVFNNWETCKSLVDGFPGARYKKFSTMAEARSFAEQGSSNSRPSSSFREPQSRQAHRESQSSRIGYGPHTMRSGRSAGERTGPYDSQNTNLKLKTGSSREMSPTRSPTMKNNQESRRNGQKANQRFYGVKSSNPNVESKIFENWSECQRYVSGKSGISFKKLDSLEEAQNFVNGTSSKDFDFIGQNREQFTAKYSRTLEEGAVVQDCNVYCDGSALSNGTRSSRAGYGVYFEQEGGANISEPLREGAQTNNRAEIQAVSSALDQIWTNLTDNKRNLKYQIKTDSEYVAKLLNDRYMGYDVRKLGQLPNSDLIGPLVQKFVKVKKFYEINEKVFGSSKFHIEWVRGHAGDAGNEKADELARLGASKS</sequence>
<keyword evidence="8" id="KW-0378">Hydrolase</keyword>
<dbReference type="Pfam" id="PF00075">
    <property type="entry name" value="RNase_H"/>
    <property type="match status" value="1"/>
</dbReference>
<dbReference type="GO" id="GO:0004523">
    <property type="term" value="F:RNA-DNA hybrid ribonuclease activity"/>
    <property type="evidence" value="ECO:0007669"/>
    <property type="project" value="UniProtKB-EC"/>
</dbReference>
<dbReference type="SUPFAM" id="SSF53098">
    <property type="entry name" value="Ribonuclease H-like"/>
    <property type="match status" value="1"/>
</dbReference>
<dbReference type="PIRSF" id="PIRSF036852">
    <property type="entry name" value="Ribonuclease_H1_euk"/>
    <property type="match status" value="1"/>
</dbReference>
<dbReference type="InterPro" id="IPR012337">
    <property type="entry name" value="RNaseH-like_sf"/>
</dbReference>
<feature type="region of interest" description="Disordered" evidence="10">
    <location>
        <begin position="47"/>
        <end position="146"/>
    </location>
</feature>
<reference evidence="13" key="1">
    <citation type="submission" date="2015-10" db="EMBL/GenBank/DDBJ databases">
        <authorList>
            <person name="Devillers H."/>
        </authorList>
    </citation>
    <scope>NUCLEOTIDE SEQUENCE [LARGE SCALE GENOMIC DNA]</scope>
</reference>
<dbReference type="Pfam" id="PF01693">
    <property type="entry name" value="Cauli_VI"/>
    <property type="match status" value="2"/>
</dbReference>
<dbReference type="InterPro" id="IPR002156">
    <property type="entry name" value="RNaseH_domain"/>
</dbReference>
<keyword evidence="7" id="KW-0255">Endonuclease</keyword>
<evidence type="ECO:0000313" key="13">
    <source>
        <dbReference type="Proteomes" id="UP000236544"/>
    </source>
</evidence>
<dbReference type="GO" id="GO:0003676">
    <property type="term" value="F:nucleic acid binding"/>
    <property type="evidence" value="ECO:0007669"/>
    <property type="project" value="InterPro"/>
</dbReference>
<feature type="domain" description="RNase H type-1" evidence="11">
    <location>
        <begin position="218"/>
        <end position="379"/>
    </location>
</feature>
<dbReference type="Gene3D" id="3.40.970.10">
    <property type="entry name" value="Ribonuclease H1, N-terminal domain"/>
    <property type="match status" value="2"/>
</dbReference>
<dbReference type="InterPro" id="IPR009027">
    <property type="entry name" value="Ribosomal_bL9/RNase_H1_N"/>
</dbReference>
<comment type="similarity">
    <text evidence="3">Belongs to the RNase H family.</text>
</comment>
<dbReference type="CDD" id="cd09280">
    <property type="entry name" value="RNase_HI_eukaryote_like"/>
    <property type="match status" value="1"/>
</dbReference>
<dbReference type="InterPro" id="IPR011320">
    <property type="entry name" value="RNase_H1_N"/>
</dbReference>
<dbReference type="FunFam" id="3.40.970.10:FF:000001">
    <property type="entry name" value="Ribonuclease H1"/>
    <property type="match status" value="1"/>
</dbReference>
<dbReference type="PROSITE" id="PS50879">
    <property type="entry name" value="RNASE_H_1"/>
    <property type="match status" value="1"/>
</dbReference>
<evidence type="ECO:0000256" key="4">
    <source>
        <dbReference type="ARBA" id="ARBA00012180"/>
    </source>
</evidence>
<evidence type="ECO:0000256" key="1">
    <source>
        <dbReference type="ARBA" id="ARBA00000077"/>
    </source>
</evidence>
<evidence type="ECO:0000256" key="5">
    <source>
        <dbReference type="ARBA" id="ARBA00022722"/>
    </source>
</evidence>